<evidence type="ECO:0000313" key="3">
    <source>
        <dbReference type="Proteomes" id="UP000037460"/>
    </source>
</evidence>
<sequence length="219" mass="23575">MAQFSLQTASTWAETETAMAPAVVSTAPDNFDLSVRQVRGSLDQPVRVRQAQDQGYLECMLQVVFLTRHTGLVTAAIELIPMALTTALVLENHQHRHMALTTARYTGPARLMPPSAISSAPREEPAAFGEEPLERGASGEEHAPPRAPPLQKAARTPSGESLEGMLEGLRDVEDETLRDDTLSIIEVPGKGEDDTLSVDLDVLTPGDLISLYGDGLGLH</sequence>
<organism evidence="2 3">
    <name type="scientific">Chrysochromulina tobinii</name>
    <dbReference type="NCBI Taxonomy" id="1460289"/>
    <lineage>
        <taxon>Eukaryota</taxon>
        <taxon>Haptista</taxon>
        <taxon>Haptophyta</taxon>
        <taxon>Prymnesiophyceae</taxon>
        <taxon>Prymnesiales</taxon>
        <taxon>Chrysochromulinaceae</taxon>
        <taxon>Chrysochromulina</taxon>
    </lineage>
</organism>
<evidence type="ECO:0000256" key="1">
    <source>
        <dbReference type="SAM" id="MobiDB-lite"/>
    </source>
</evidence>
<protein>
    <submittedName>
        <fullName evidence="2">Uncharacterized protein</fullName>
    </submittedName>
</protein>
<dbReference type="Proteomes" id="UP000037460">
    <property type="component" value="Unassembled WGS sequence"/>
</dbReference>
<dbReference type="AlphaFoldDB" id="A0A0M0J8J5"/>
<feature type="region of interest" description="Disordered" evidence="1">
    <location>
        <begin position="112"/>
        <end position="160"/>
    </location>
</feature>
<dbReference type="EMBL" id="JWZX01003239">
    <property type="protein sequence ID" value="KOO22914.1"/>
    <property type="molecule type" value="Genomic_DNA"/>
</dbReference>
<proteinExistence type="predicted"/>
<feature type="compositionally biased region" description="Basic and acidic residues" evidence="1">
    <location>
        <begin position="132"/>
        <end position="144"/>
    </location>
</feature>
<keyword evidence="3" id="KW-1185">Reference proteome</keyword>
<accession>A0A0M0J8J5</accession>
<gene>
    <name evidence="2" type="ORF">Ctob_006294</name>
</gene>
<comment type="caution">
    <text evidence="2">The sequence shown here is derived from an EMBL/GenBank/DDBJ whole genome shotgun (WGS) entry which is preliminary data.</text>
</comment>
<reference evidence="3" key="1">
    <citation type="journal article" date="2015" name="PLoS Genet.">
        <title>Genome Sequence and Transcriptome Analyses of Chrysochromulina tobin: Metabolic Tools for Enhanced Algal Fitness in the Prominent Order Prymnesiales (Haptophyceae).</title>
        <authorList>
            <person name="Hovde B.T."/>
            <person name="Deodato C.R."/>
            <person name="Hunsperger H.M."/>
            <person name="Ryken S.A."/>
            <person name="Yost W."/>
            <person name="Jha R.K."/>
            <person name="Patterson J."/>
            <person name="Monnat R.J. Jr."/>
            <person name="Barlow S.B."/>
            <person name="Starkenburg S.R."/>
            <person name="Cattolico R.A."/>
        </authorList>
    </citation>
    <scope>NUCLEOTIDE SEQUENCE</scope>
    <source>
        <strain evidence="3">CCMP291</strain>
    </source>
</reference>
<evidence type="ECO:0000313" key="2">
    <source>
        <dbReference type="EMBL" id="KOO22914.1"/>
    </source>
</evidence>
<name>A0A0M0J8J5_9EUKA</name>